<evidence type="ECO:0000256" key="8">
    <source>
        <dbReference type="RuleBase" id="RU361157"/>
    </source>
</evidence>
<accession>I5ASM5</accession>
<keyword evidence="11" id="KW-1185">Reference proteome</keyword>
<feature type="transmembrane region" description="Helical" evidence="8">
    <location>
        <begin position="319"/>
        <end position="351"/>
    </location>
</feature>
<dbReference type="InterPro" id="IPR013525">
    <property type="entry name" value="ABC2_TM"/>
</dbReference>
<dbReference type="Proteomes" id="UP000005753">
    <property type="component" value="Chromosome"/>
</dbReference>
<evidence type="ECO:0000256" key="5">
    <source>
        <dbReference type="ARBA" id="ARBA00022692"/>
    </source>
</evidence>
<keyword evidence="7 8" id="KW-0472">Membrane</keyword>
<dbReference type="GO" id="GO:0140359">
    <property type="term" value="F:ABC-type transporter activity"/>
    <property type="evidence" value="ECO:0007669"/>
    <property type="project" value="InterPro"/>
</dbReference>
<dbReference type="eggNOG" id="COG1682">
    <property type="taxonomic scope" value="Bacteria"/>
</dbReference>
<dbReference type="GO" id="GO:0015920">
    <property type="term" value="P:lipopolysaccharide transport"/>
    <property type="evidence" value="ECO:0007669"/>
    <property type="project" value="TreeGrafter"/>
</dbReference>
<reference evidence="10 11" key="1">
    <citation type="submission" date="2010-08" db="EMBL/GenBank/DDBJ databases">
        <authorList>
            <consortium name="US DOE Joint Genome Institute (JGI-PGF)"/>
            <person name="Lucas S."/>
            <person name="Copeland A."/>
            <person name="Lapidus A."/>
            <person name="Cheng J.-F."/>
            <person name="Bruce D."/>
            <person name="Goodwin L."/>
            <person name="Pitluck S."/>
            <person name="Land M.L."/>
            <person name="Hauser L."/>
            <person name="Chang Y.-J."/>
            <person name="Anderson I.J."/>
            <person name="Johnson E."/>
            <person name="Mulhopadhyay B."/>
            <person name="Kyrpides N."/>
            <person name="Woyke T.J."/>
        </authorList>
    </citation>
    <scope>NUCLEOTIDE SEQUENCE [LARGE SCALE GENOMIC DNA]</scope>
    <source>
        <strain evidence="10 11">6</strain>
    </source>
</reference>
<dbReference type="PROSITE" id="PS51012">
    <property type="entry name" value="ABC_TM2"/>
    <property type="match status" value="1"/>
</dbReference>
<name>I5ASM5_EUBC6</name>
<feature type="transmembrane region" description="Helical" evidence="8">
    <location>
        <begin position="277"/>
        <end position="299"/>
    </location>
</feature>
<evidence type="ECO:0000256" key="6">
    <source>
        <dbReference type="ARBA" id="ARBA00022989"/>
    </source>
</evidence>
<keyword evidence="4 8" id="KW-1003">Cell membrane</keyword>
<dbReference type="InterPro" id="IPR047817">
    <property type="entry name" value="ABC2_TM_bact-type"/>
</dbReference>
<dbReference type="PANTHER" id="PTHR30413:SF10">
    <property type="entry name" value="CAPSULE POLYSACCHARIDE EXPORT INNER-MEMBRANE PROTEIN CTRC"/>
    <property type="match status" value="1"/>
</dbReference>
<protein>
    <recommendedName>
        <fullName evidence="8">Transport permease protein</fullName>
    </recommendedName>
</protein>
<keyword evidence="5 8" id="KW-0812">Transmembrane</keyword>
<dbReference type="EMBL" id="CM001487">
    <property type="protein sequence ID" value="EIM56798.1"/>
    <property type="molecule type" value="Genomic_DNA"/>
</dbReference>
<evidence type="ECO:0000256" key="4">
    <source>
        <dbReference type="ARBA" id="ARBA00022475"/>
    </source>
</evidence>
<feature type="transmembrane region" description="Helical" evidence="8">
    <location>
        <begin position="240"/>
        <end position="265"/>
    </location>
</feature>
<comment type="similarity">
    <text evidence="2 8">Belongs to the ABC-2 integral membrane protein family.</text>
</comment>
<evidence type="ECO:0000256" key="7">
    <source>
        <dbReference type="ARBA" id="ARBA00023136"/>
    </source>
</evidence>
<evidence type="ECO:0000256" key="2">
    <source>
        <dbReference type="ARBA" id="ARBA00007783"/>
    </source>
</evidence>
<evidence type="ECO:0000313" key="10">
    <source>
        <dbReference type="EMBL" id="EIM56798.1"/>
    </source>
</evidence>
<keyword evidence="6 8" id="KW-1133">Transmembrane helix</keyword>
<organism evidence="10 11">
    <name type="scientific">Eubacterium cellulosolvens (strain ATCC 43171 / JCM 9499 / 6)</name>
    <name type="common">Cillobacterium cellulosolvens</name>
    <dbReference type="NCBI Taxonomy" id="633697"/>
    <lineage>
        <taxon>Bacteria</taxon>
        <taxon>Bacillati</taxon>
        <taxon>Bacillota</taxon>
        <taxon>Clostridia</taxon>
        <taxon>Eubacteriales</taxon>
        <taxon>Eubacteriaceae</taxon>
        <taxon>Eubacterium</taxon>
    </lineage>
</organism>
<keyword evidence="3 8" id="KW-0813">Transport</keyword>
<reference evidence="10 11" key="2">
    <citation type="submission" date="2012-02" db="EMBL/GenBank/DDBJ databases">
        <title>Improved High-Quality Draft sequence of Eubacterium cellulosolvens 6.</title>
        <authorList>
            <consortium name="US DOE Joint Genome Institute"/>
            <person name="Lucas S."/>
            <person name="Han J."/>
            <person name="Lapidus A."/>
            <person name="Cheng J.-F."/>
            <person name="Goodwin L."/>
            <person name="Pitluck S."/>
            <person name="Peters L."/>
            <person name="Mikhailova N."/>
            <person name="Gu W."/>
            <person name="Detter J.C."/>
            <person name="Han C."/>
            <person name="Tapia R."/>
            <person name="Land M."/>
            <person name="Hauser L."/>
            <person name="Kyrpides N."/>
            <person name="Ivanova N."/>
            <person name="Pagani I."/>
            <person name="Johnson E."/>
            <person name="Mukhopadhyay B."/>
            <person name="Anderson I."/>
            <person name="Woyke T."/>
        </authorList>
    </citation>
    <scope>NUCLEOTIDE SEQUENCE [LARGE SCALE GENOMIC DNA]</scope>
    <source>
        <strain evidence="10 11">6</strain>
    </source>
</reference>
<feature type="domain" description="ABC transmembrane type-2" evidence="9">
    <location>
        <begin position="245"/>
        <end position="475"/>
    </location>
</feature>
<feature type="transmembrane region" description="Helical" evidence="8">
    <location>
        <begin position="394"/>
        <end position="412"/>
    </location>
</feature>
<dbReference type="AlphaFoldDB" id="I5ASM5"/>
<evidence type="ECO:0000256" key="3">
    <source>
        <dbReference type="ARBA" id="ARBA00022448"/>
    </source>
</evidence>
<dbReference type="HOGENOM" id="CLU_596786_0_0_9"/>
<comment type="subcellular location">
    <subcellularLocation>
        <location evidence="1 8">Cell membrane</location>
        <topology evidence="1 8">Multi-pass membrane protein</topology>
    </subcellularLocation>
</comment>
<dbReference type="STRING" id="633697.EubceDRAFT1_0973"/>
<feature type="transmembrane region" description="Helical" evidence="8">
    <location>
        <begin position="455"/>
        <end position="472"/>
    </location>
</feature>
<evidence type="ECO:0000256" key="1">
    <source>
        <dbReference type="ARBA" id="ARBA00004651"/>
    </source>
</evidence>
<dbReference type="GO" id="GO:0005886">
    <property type="term" value="C:plasma membrane"/>
    <property type="evidence" value="ECO:0007669"/>
    <property type="project" value="UniProtKB-SubCell"/>
</dbReference>
<feature type="transmembrane region" description="Helical" evidence="8">
    <location>
        <begin position="363"/>
        <end position="388"/>
    </location>
</feature>
<gene>
    <name evidence="10" type="ORF">EubceDRAFT1_0973</name>
</gene>
<evidence type="ECO:0000259" key="9">
    <source>
        <dbReference type="PROSITE" id="PS51012"/>
    </source>
</evidence>
<evidence type="ECO:0000313" key="11">
    <source>
        <dbReference type="Proteomes" id="UP000005753"/>
    </source>
</evidence>
<dbReference type="Pfam" id="PF01061">
    <property type="entry name" value="ABC2_membrane"/>
    <property type="match status" value="1"/>
</dbReference>
<feature type="transmembrane region" description="Helical" evidence="8">
    <location>
        <begin position="192"/>
        <end position="209"/>
    </location>
</feature>
<proteinExistence type="inferred from homology"/>
<feature type="transmembrane region" description="Helical" evidence="8">
    <location>
        <begin position="6"/>
        <end position="24"/>
    </location>
</feature>
<dbReference type="PANTHER" id="PTHR30413">
    <property type="entry name" value="INNER MEMBRANE TRANSPORT PERMEASE"/>
    <property type="match status" value="1"/>
</dbReference>
<sequence length="483" mass="55283">MKKKNVIVRLLLVILAVVLNFGIVKIKPDYTTEHIEVWMTVRADEAFVSSLYYLTTGDRAKAGVKTEEEISKKSFLKKQVALASYDKHGKKLDMGYGLPVDTKDLCWKPTDRSNVAVTLMSLQIRCQGQVITDLPLEEKTFRKPEGLEMEKTGDGLTFRAVSRNNSVLLPAVDDGKVMEQLKNTVDPRQMRLNIALLILTDLLFLLLLLKLEKIVEIPMVILKNRSLVFSLGKNDFKTKFAGSMFGTIWAFVQPIVTVLVYWFVFEKALHVGTQSTKAGIAVPYLLWLLGGLVPWFFFSDALSTGTNVMMDYSYLVKKVVFNISCLPLVKVLSAFFVHLFFIAFTVLIYAVHGYYPEPGMLQCLYYTFGMVVLASGLIYFTSALVVFFRDLSQIVNIAIQVGVWFTPIMWNIDAMNIQGPVLLLLKMNPMYYVVMGYRDSFINHVWFWERPMETIYFWVITLLLFVFGTQIFRRLRIHFADVL</sequence>